<organism evidence="2">
    <name type="scientific">freshwater metagenome</name>
    <dbReference type="NCBI Taxonomy" id="449393"/>
    <lineage>
        <taxon>unclassified sequences</taxon>
        <taxon>metagenomes</taxon>
        <taxon>ecological metagenomes</taxon>
    </lineage>
</organism>
<dbReference type="GO" id="GO:0020037">
    <property type="term" value="F:heme binding"/>
    <property type="evidence" value="ECO:0007669"/>
    <property type="project" value="InterPro"/>
</dbReference>
<dbReference type="InterPro" id="IPR036396">
    <property type="entry name" value="Cyt_P450_sf"/>
</dbReference>
<accession>A0A6J7RF10</accession>
<dbReference type="SUPFAM" id="SSF48264">
    <property type="entry name" value="Cytochrome P450"/>
    <property type="match status" value="1"/>
</dbReference>
<gene>
    <name evidence="2" type="ORF">UFOPK3992_02080</name>
</gene>
<dbReference type="GO" id="GO:0006707">
    <property type="term" value="P:cholesterol catabolic process"/>
    <property type="evidence" value="ECO:0007669"/>
    <property type="project" value="TreeGrafter"/>
</dbReference>
<dbReference type="PRINTS" id="PR00359">
    <property type="entry name" value="BP450"/>
</dbReference>
<dbReference type="GO" id="GO:0008395">
    <property type="term" value="F:steroid hydroxylase activity"/>
    <property type="evidence" value="ECO:0007669"/>
    <property type="project" value="TreeGrafter"/>
</dbReference>
<dbReference type="AlphaFoldDB" id="A0A6J7RF10"/>
<dbReference type="PANTHER" id="PTHR46696">
    <property type="entry name" value="P450, PUTATIVE (EUROFUNG)-RELATED"/>
    <property type="match status" value="1"/>
</dbReference>
<dbReference type="Gene3D" id="1.10.630.10">
    <property type="entry name" value="Cytochrome P450"/>
    <property type="match status" value="1"/>
</dbReference>
<evidence type="ECO:0000313" key="2">
    <source>
        <dbReference type="EMBL" id="CAB5027261.1"/>
    </source>
</evidence>
<reference evidence="2" key="1">
    <citation type="submission" date="2020-05" db="EMBL/GenBank/DDBJ databases">
        <authorList>
            <person name="Chiriac C."/>
            <person name="Salcher M."/>
            <person name="Ghai R."/>
            <person name="Kavagutti S V."/>
        </authorList>
    </citation>
    <scope>NUCLEOTIDE SEQUENCE</scope>
</reference>
<evidence type="ECO:0000256" key="1">
    <source>
        <dbReference type="ARBA" id="ARBA00010617"/>
    </source>
</evidence>
<dbReference type="GO" id="GO:0005506">
    <property type="term" value="F:iron ion binding"/>
    <property type="evidence" value="ECO:0007669"/>
    <property type="project" value="InterPro"/>
</dbReference>
<sequence length="250" mass="28406">MKAWCDRRVVLTYGRASGDEQVEVAENVAAFWRYTNEFAQSRIDDPRDDLTSDLVKHHLEDPGEFSLRDVSAVLFGLSIAAHETTTNLMTNAVRQLLSHRDQWEALVTDPSLIPNTIEECLRFDGPVIAWRRRATEDVLVSGITIAKDSVVLMLFYSANHDPRRFDRAGTFDIRRAEARYHLTFGKGTHFCAGAPMARMEMKILLENLIERAPSMWLVPDQQLSFVPNISQRGPHGLLVDFAPERTVTHD</sequence>
<dbReference type="PANTHER" id="PTHR46696:SF4">
    <property type="entry name" value="BIOTIN BIOSYNTHESIS CYTOCHROME P450"/>
    <property type="match status" value="1"/>
</dbReference>
<proteinExistence type="inferred from homology"/>
<dbReference type="PROSITE" id="PS00086">
    <property type="entry name" value="CYTOCHROME_P450"/>
    <property type="match status" value="1"/>
</dbReference>
<dbReference type="InterPro" id="IPR017972">
    <property type="entry name" value="Cyt_P450_CS"/>
</dbReference>
<dbReference type="InterPro" id="IPR002397">
    <property type="entry name" value="Cyt_P450_B"/>
</dbReference>
<dbReference type="EMBL" id="CAFBOZ010000392">
    <property type="protein sequence ID" value="CAB5027261.1"/>
    <property type="molecule type" value="Genomic_DNA"/>
</dbReference>
<name>A0A6J7RF10_9ZZZZ</name>
<comment type="similarity">
    <text evidence="1">Belongs to the cytochrome P450 family.</text>
</comment>
<dbReference type="InterPro" id="IPR001128">
    <property type="entry name" value="Cyt_P450"/>
</dbReference>
<dbReference type="Pfam" id="PF00067">
    <property type="entry name" value="p450"/>
    <property type="match status" value="1"/>
</dbReference>
<protein>
    <submittedName>
        <fullName evidence="2">Unannotated protein</fullName>
    </submittedName>
</protein>
<dbReference type="GO" id="GO:0036199">
    <property type="term" value="F:cholest-4-en-3-one 26-monooxygenase activity"/>
    <property type="evidence" value="ECO:0007669"/>
    <property type="project" value="TreeGrafter"/>
</dbReference>